<dbReference type="EMBL" id="MT498055">
    <property type="protein sequence ID" value="QKY79821.1"/>
    <property type="molecule type" value="Genomic_DNA"/>
</dbReference>
<keyword evidence="3" id="KW-1185">Reference proteome</keyword>
<organism evidence="2 3">
    <name type="scientific">Arthrobacter phage Bumble</name>
    <dbReference type="NCBI Taxonomy" id="2743904"/>
    <lineage>
        <taxon>Viruses</taxon>
        <taxon>Duplodnaviria</taxon>
        <taxon>Heunggongvirae</taxon>
        <taxon>Uroviricota</taxon>
        <taxon>Caudoviricetes</taxon>
        <taxon>Berryhillviridae</taxon>
        <taxon>Altadenavirus</taxon>
        <taxon>Altadenavirus bumble</taxon>
    </lineage>
</organism>
<evidence type="ECO:0000313" key="2">
    <source>
        <dbReference type="EMBL" id="QKY79821.1"/>
    </source>
</evidence>
<proteinExistence type="predicted"/>
<name>A0A7G3VAD9_9CAUD</name>
<sequence length="173" mass="18805">MTELPYQPIPYVAGFINPDGHDRDAAAHELVLELSRLLGPGPTDRVVIESYFEPQVNGWRMVAHRVPARPGTPETPEETRARVTLALESALNSEEGRAIAAAILERKRTVAELDARSAPRPDDVEVYDGATGTSYTVPAPGEDYVRHLPADDEEAEAQRLARISSRGDGPALA</sequence>
<feature type="region of interest" description="Disordered" evidence="1">
    <location>
        <begin position="115"/>
        <end position="173"/>
    </location>
</feature>
<protein>
    <submittedName>
        <fullName evidence="2">Uncharacterized protein</fullName>
    </submittedName>
</protein>
<gene>
    <name evidence="2" type="primary">55</name>
    <name evidence="2" type="ORF">SEA_BUMBLE_55</name>
</gene>
<evidence type="ECO:0000256" key="1">
    <source>
        <dbReference type="SAM" id="MobiDB-lite"/>
    </source>
</evidence>
<accession>A0A7G3VAD9</accession>
<dbReference type="Proteomes" id="UP000516407">
    <property type="component" value="Segment"/>
</dbReference>
<reference evidence="2 3" key="1">
    <citation type="submission" date="2020-05" db="EMBL/GenBank/DDBJ databases">
        <authorList>
            <person name="Bohanan V.A."/>
            <person name="Brazelton B.R."/>
            <person name="Coffey L.M."/>
            <person name="Donovan A.R."/>
            <person name="Gales A.C."/>
            <person name="Glasscock A.J."/>
            <person name="Grill M."/>
            <person name="Harper M.C."/>
            <person name="Hollowell C.E."/>
            <person name="Liu T.Y."/>
            <person name="Mansour C."/>
            <person name="McDowell A.D."/>
            <person name="Miller T.E."/>
            <person name="Nash A.G."/>
            <person name="Seo J."/>
            <person name="Sherman Z.A."/>
            <person name="Albert R.M."/>
            <person name="Ayala A."/>
            <person name="Monti D.L."/>
            <person name="Garlena R.A."/>
            <person name="Russell D.A."/>
            <person name="Pope W.H."/>
            <person name="Jacobs-Sera D."/>
            <person name="Hatfull G.F."/>
        </authorList>
    </citation>
    <scope>NUCLEOTIDE SEQUENCE [LARGE SCALE GENOMIC DNA]</scope>
</reference>
<evidence type="ECO:0000313" key="3">
    <source>
        <dbReference type="Proteomes" id="UP000516407"/>
    </source>
</evidence>